<gene>
    <name evidence="7" type="ORF">SHERM_10359</name>
</gene>
<reference evidence="7" key="1">
    <citation type="submission" date="2019-12" db="EMBL/GenBank/DDBJ databases">
        <authorList>
            <person name="Scholes J."/>
        </authorList>
    </citation>
    <scope>NUCLEOTIDE SEQUENCE</scope>
</reference>
<proteinExistence type="inferred from homology"/>
<evidence type="ECO:0000256" key="2">
    <source>
        <dbReference type="ARBA" id="ARBA00009759"/>
    </source>
</evidence>
<evidence type="ECO:0000256" key="5">
    <source>
        <dbReference type="ARBA" id="ARBA00022842"/>
    </source>
</evidence>
<keyword evidence="5 6" id="KW-0460">Magnesium</keyword>
<dbReference type="GO" id="GO:0016791">
    <property type="term" value="F:phosphatase activity"/>
    <property type="evidence" value="ECO:0007669"/>
    <property type="project" value="UniProtKB-ARBA"/>
</dbReference>
<dbReference type="GO" id="GO:0000105">
    <property type="term" value="P:L-histidine biosynthetic process"/>
    <property type="evidence" value="ECO:0007669"/>
    <property type="project" value="TreeGrafter"/>
</dbReference>
<evidence type="ECO:0000256" key="3">
    <source>
        <dbReference type="ARBA" id="ARBA00022723"/>
    </source>
</evidence>
<evidence type="ECO:0000256" key="1">
    <source>
        <dbReference type="ARBA" id="ARBA00001946"/>
    </source>
</evidence>
<protein>
    <submittedName>
        <fullName evidence="7">Myo-inositol monophosphatase like 2</fullName>
    </submittedName>
</protein>
<comment type="similarity">
    <text evidence="2">Belongs to the inositol monophosphatase superfamily.</text>
</comment>
<keyword evidence="8" id="KW-1185">Reference proteome</keyword>
<dbReference type="SUPFAM" id="SSF56655">
    <property type="entry name" value="Carbohydrate phosphatase"/>
    <property type="match status" value="1"/>
</dbReference>
<keyword evidence="3 6" id="KW-0479">Metal-binding</keyword>
<evidence type="ECO:0000256" key="6">
    <source>
        <dbReference type="PIRSR" id="PIRSR600760-2"/>
    </source>
</evidence>
<organism evidence="7 8">
    <name type="scientific">Striga hermonthica</name>
    <name type="common">Purple witchweed</name>
    <name type="synonym">Buchnera hermonthica</name>
    <dbReference type="NCBI Taxonomy" id="68872"/>
    <lineage>
        <taxon>Eukaryota</taxon>
        <taxon>Viridiplantae</taxon>
        <taxon>Streptophyta</taxon>
        <taxon>Embryophyta</taxon>
        <taxon>Tracheophyta</taxon>
        <taxon>Spermatophyta</taxon>
        <taxon>Magnoliopsida</taxon>
        <taxon>eudicotyledons</taxon>
        <taxon>Gunneridae</taxon>
        <taxon>Pentapetalae</taxon>
        <taxon>asterids</taxon>
        <taxon>lamiids</taxon>
        <taxon>Lamiales</taxon>
        <taxon>Orobanchaceae</taxon>
        <taxon>Buchnereae</taxon>
        <taxon>Striga</taxon>
    </lineage>
</organism>
<dbReference type="PANTHER" id="PTHR43200:SF6">
    <property type="entry name" value="3'(2'),5'-BISPHOSPHATE NUCLEOTIDASE"/>
    <property type="match status" value="1"/>
</dbReference>
<dbReference type="GO" id="GO:0046872">
    <property type="term" value="F:metal ion binding"/>
    <property type="evidence" value="ECO:0007669"/>
    <property type="project" value="UniProtKB-KW"/>
</dbReference>
<name>A0A9N7ME74_STRHE</name>
<dbReference type="Gene3D" id="3.40.190.80">
    <property type="match status" value="1"/>
</dbReference>
<dbReference type="OrthoDB" id="10254945at2759"/>
<sequence>MASARSPLFNGDSCGGDAVAVGFDDRDLDHFAGVGNKLVDTAGDVIRQYFRKRFDNLDKEDSSPVTVVDRAAEESMVKIIEEHFPSHAIYGEENGWRCKEDLLTLFGCWTQYYKAYLNVKVPLYSCDCYAYALLASGFVDLVIASGLKKPYDMLALIPGIEGAGSVITDSKRNQLYWEASSTSRTTSLVVRQEAIMWQ</sequence>
<dbReference type="EMBL" id="CACSLK010001140">
    <property type="protein sequence ID" value="CAA0807642.1"/>
    <property type="molecule type" value="Genomic_DNA"/>
</dbReference>
<comment type="caution">
    <text evidence="7">The sequence shown here is derived from an EMBL/GenBank/DDBJ whole genome shotgun (WGS) entry which is preliminary data.</text>
</comment>
<dbReference type="InterPro" id="IPR000760">
    <property type="entry name" value="Inositol_monophosphatase-like"/>
</dbReference>
<feature type="binding site" evidence="6">
    <location>
        <position position="92"/>
    </location>
    <ligand>
        <name>Mg(2+)</name>
        <dbReference type="ChEBI" id="CHEBI:18420"/>
        <label>1</label>
        <note>catalytic</note>
    </ligand>
</feature>
<dbReference type="PRINTS" id="PR00377">
    <property type="entry name" value="IMPHPHTASES"/>
</dbReference>
<evidence type="ECO:0000313" key="8">
    <source>
        <dbReference type="Proteomes" id="UP001153555"/>
    </source>
</evidence>
<dbReference type="Pfam" id="PF00459">
    <property type="entry name" value="Inositol_P"/>
    <property type="match status" value="1"/>
</dbReference>
<accession>A0A9N7ME74</accession>
<dbReference type="Gene3D" id="3.30.540.10">
    <property type="entry name" value="Fructose-1,6-Bisphosphatase, subunit A, domain 1"/>
    <property type="match status" value="1"/>
</dbReference>
<dbReference type="AlphaFoldDB" id="A0A9N7ME74"/>
<comment type="cofactor">
    <cofactor evidence="1 6">
        <name>Mg(2+)</name>
        <dbReference type="ChEBI" id="CHEBI:18420"/>
    </cofactor>
</comment>
<evidence type="ECO:0000313" key="7">
    <source>
        <dbReference type="EMBL" id="CAA0807642.1"/>
    </source>
</evidence>
<dbReference type="PANTHER" id="PTHR43200">
    <property type="entry name" value="PHOSPHATASE"/>
    <property type="match status" value="1"/>
</dbReference>
<evidence type="ECO:0000256" key="4">
    <source>
        <dbReference type="ARBA" id="ARBA00022801"/>
    </source>
</evidence>
<keyword evidence="4" id="KW-0378">Hydrolase</keyword>
<dbReference type="InterPro" id="IPR051090">
    <property type="entry name" value="Inositol_monoP_superfamily"/>
</dbReference>
<dbReference type="Proteomes" id="UP001153555">
    <property type="component" value="Unassembled WGS sequence"/>
</dbReference>